<protein>
    <recommendedName>
        <fullName evidence="4">Chaplin domain-containing protein</fullName>
    </recommendedName>
</protein>
<organism evidence="2 3">
    <name type="scientific">Streptomyces kanasensis</name>
    <dbReference type="NCBI Taxonomy" id="936756"/>
    <lineage>
        <taxon>Bacteria</taxon>
        <taxon>Bacillati</taxon>
        <taxon>Actinomycetota</taxon>
        <taxon>Actinomycetes</taxon>
        <taxon>Kitasatosporales</taxon>
        <taxon>Streptomycetaceae</taxon>
        <taxon>Streptomyces</taxon>
    </lineage>
</organism>
<evidence type="ECO:0008006" key="4">
    <source>
        <dbReference type="Google" id="ProtNLM"/>
    </source>
</evidence>
<evidence type="ECO:0000313" key="3">
    <source>
        <dbReference type="Proteomes" id="UP000054011"/>
    </source>
</evidence>
<comment type="caution">
    <text evidence="2">The sequence shown here is derived from an EMBL/GenBank/DDBJ whole genome shotgun (WGS) entry which is preliminary data.</text>
</comment>
<keyword evidence="3" id="KW-1185">Reference proteome</keyword>
<proteinExistence type="predicted"/>
<keyword evidence="1" id="KW-0732">Signal</keyword>
<dbReference type="STRING" id="936756.ATE80_17755"/>
<sequence length="68" mass="6451">MRRLATVLAGTAAVLGAFGVLAPSAGAVVDPVATVQCLAATPADITGLIDPAAPAVPSEIPATGCLAP</sequence>
<feature type="signal peptide" evidence="1">
    <location>
        <begin position="1"/>
        <end position="27"/>
    </location>
</feature>
<dbReference type="OrthoDB" id="3544299at2"/>
<dbReference type="AlphaFoldDB" id="A0A117IVL9"/>
<dbReference type="Proteomes" id="UP000054011">
    <property type="component" value="Unassembled WGS sequence"/>
</dbReference>
<reference evidence="2 3" key="1">
    <citation type="submission" date="2015-11" db="EMBL/GenBank/DDBJ databases">
        <title>Genome-wide analysis reveals the secondary metabolome in Streptomyces kanasensis ZX01.</title>
        <authorList>
            <person name="Zhang G."/>
            <person name="Han L."/>
            <person name="Feng J."/>
            <person name="Zhang X."/>
        </authorList>
    </citation>
    <scope>NUCLEOTIDE SEQUENCE [LARGE SCALE GENOMIC DNA]</scope>
    <source>
        <strain evidence="2 3">ZX01</strain>
    </source>
</reference>
<name>A0A117IVL9_9ACTN</name>
<feature type="chain" id="PRO_5007149032" description="Chaplin domain-containing protein" evidence="1">
    <location>
        <begin position="28"/>
        <end position="68"/>
    </location>
</feature>
<evidence type="ECO:0000256" key="1">
    <source>
        <dbReference type="SAM" id="SignalP"/>
    </source>
</evidence>
<dbReference type="RefSeq" id="WP_058943193.1">
    <property type="nucleotide sequence ID" value="NZ_LNSV01000044.1"/>
</dbReference>
<dbReference type="EMBL" id="LNSV01000044">
    <property type="protein sequence ID" value="KUH37548.1"/>
    <property type="molecule type" value="Genomic_DNA"/>
</dbReference>
<accession>A0A117IVL9</accession>
<gene>
    <name evidence="2" type="ORF">ATE80_17755</name>
</gene>
<evidence type="ECO:0000313" key="2">
    <source>
        <dbReference type="EMBL" id="KUH37548.1"/>
    </source>
</evidence>